<evidence type="ECO:0000313" key="2">
    <source>
        <dbReference type="EMBL" id="GAA5090704.1"/>
    </source>
</evidence>
<accession>A0ABP9M3T2</accession>
<dbReference type="PANTHER" id="PTHR31360">
    <property type="match status" value="1"/>
</dbReference>
<dbReference type="InterPro" id="IPR010686">
    <property type="entry name" value="OBAP-like"/>
</dbReference>
<proteinExistence type="predicted"/>
<organism evidence="2 3">
    <name type="scientific">Microbacterium yannicii</name>
    <dbReference type="NCBI Taxonomy" id="671622"/>
    <lineage>
        <taxon>Bacteria</taxon>
        <taxon>Bacillati</taxon>
        <taxon>Actinomycetota</taxon>
        <taxon>Actinomycetes</taxon>
        <taxon>Micrococcales</taxon>
        <taxon>Microbacteriaceae</taxon>
        <taxon>Microbacterium</taxon>
    </lineage>
</organism>
<gene>
    <name evidence="2" type="ORF">GCM10025760_16710</name>
</gene>
<evidence type="ECO:0000256" key="1">
    <source>
        <dbReference type="SAM" id="MobiDB-lite"/>
    </source>
</evidence>
<name>A0ABP9M3T2_9MICO</name>
<reference evidence="3" key="1">
    <citation type="journal article" date="2019" name="Int. J. Syst. Evol. Microbiol.">
        <title>The Global Catalogue of Microorganisms (GCM) 10K type strain sequencing project: providing services to taxonomists for standard genome sequencing and annotation.</title>
        <authorList>
            <consortium name="The Broad Institute Genomics Platform"/>
            <consortium name="The Broad Institute Genome Sequencing Center for Infectious Disease"/>
            <person name="Wu L."/>
            <person name="Ma J."/>
        </authorList>
    </citation>
    <scope>NUCLEOTIDE SEQUENCE [LARGE SCALE GENOMIC DNA]</scope>
    <source>
        <strain evidence="3">JCM 18959</strain>
    </source>
</reference>
<comment type="caution">
    <text evidence="2">The sequence shown here is derived from an EMBL/GenBank/DDBJ whole genome shotgun (WGS) entry which is preliminary data.</text>
</comment>
<dbReference type="EMBL" id="BAABKZ010000001">
    <property type="protein sequence ID" value="GAA5090704.1"/>
    <property type="molecule type" value="Genomic_DNA"/>
</dbReference>
<dbReference type="Proteomes" id="UP001501407">
    <property type="component" value="Unassembled WGS sequence"/>
</dbReference>
<protein>
    <submittedName>
        <fullName evidence="2">OBAP family protein</fullName>
    </submittedName>
</protein>
<sequence length="237" mass="26185">MTRKDRPSPVTPAGDEKGPGVSLLQQGANVLQTAAPLKQFDVYVSGFHPARDVPSMQMEAHHYCQVVNDDFIQAALFDGNTAHANLIGIEYIVSEQLFHSLPEDEKDYWHPHNYEVLSGSLVAPGLPAVAEKALMKRLMNSYGKTWHTWHTGRHDIGGGHNLPLGDPMLMWSFNRDGECDAELEADRERAMGLDTPKTRAQRRSLADAAHPQRGVDLLAAHFPDSTPLEGVRDTDSS</sequence>
<dbReference type="Pfam" id="PF06884">
    <property type="entry name" value="DUF1264"/>
    <property type="match status" value="1"/>
</dbReference>
<keyword evidence="3" id="KW-1185">Reference proteome</keyword>
<feature type="region of interest" description="Disordered" evidence="1">
    <location>
        <begin position="1"/>
        <end position="20"/>
    </location>
</feature>
<dbReference type="RefSeq" id="WP_194413426.1">
    <property type="nucleotide sequence ID" value="NZ_BAABKZ010000001.1"/>
</dbReference>
<dbReference type="PANTHER" id="PTHR31360:SF0">
    <property type="entry name" value="OIL BODY-ASSOCIATED PROTEIN 1B"/>
    <property type="match status" value="1"/>
</dbReference>
<evidence type="ECO:0000313" key="3">
    <source>
        <dbReference type="Proteomes" id="UP001501407"/>
    </source>
</evidence>